<dbReference type="SUPFAM" id="SSF53850">
    <property type="entry name" value="Periplasmic binding protein-like II"/>
    <property type="match status" value="1"/>
</dbReference>
<dbReference type="PANTHER" id="PTHR43649">
    <property type="entry name" value="ARABINOSE-BINDING PROTEIN-RELATED"/>
    <property type="match status" value="1"/>
</dbReference>
<comment type="similarity">
    <text evidence="2">Belongs to the bacterial solute-binding protein 1 family.</text>
</comment>
<comment type="subcellular location">
    <subcellularLocation>
        <location evidence="1">Periplasm</location>
    </subcellularLocation>
</comment>
<dbReference type="Pfam" id="PF01547">
    <property type="entry name" value="SBP_bac_1"/>
    <property type="match status" value="1"/>
</dbReference>
<dbReference type="AlphaFoldDB" id="A0A7I9VHL8"/>
<reference evidence="4" key="1">
    <citation type="journal article" date="2020" name="Appl. Environ. Microbiol.">
        <title>Diazotrophic Anaeromyxobacter Isolates from Soils.</title>
        <authorList>
            <person name="Masuda Y."/>
            <person name="Yamanaka H."/>
            <person name="Xu Z.X."/>
            <person name="Shiratori Y."/>
            <person name="Aono T."/>
            <person name="Amachi S."/>
            <person name="Senoo K."/>
            <person name="Itoh H."/>
        </authorList>
    </citation>
    <scope>NUCLEOTIDE SEQUENCE [LARGE SCALE GENOMIC DNA]</scope>
    <source>
        <strain evidence="4">R267</strain>
    </source>
</reference>
<accession>A0A7I9VHL8</accession>
<keyword evidence="4" id="KW-1185">Reference proteome</keyword>
<evidence type="ECO:0000313" key="4">
    <source>
        <dbReference type="Proteomes" id="UP000503640"/>
    </source>
</evidence>
<proteinExistence type="inferred from homology"/>
<evidence type="ECO:0000256" key="2">
    <source>
        <dbReference type="ARBA" id="ARBA00008520"/>
    </source>
</evidence>
<name>A0A7I9VHL8_9BACT</name>
<dbReference type="Gene3D" id="3.40.190.10">
    <property type="entry name" value="Periplasmic binding protein-like II"/>
    <property type="match status" value="1"/>
</dbReference>
<organism evidence="3 4">
    <name type="scientific">Anaeromyxobacter diazotrophicus</name>
    <dbReference type="NCBI Taxonomy" id="2590199"/>
    <lineage>
        <taxon>Bacteria</taxon>
        <taxon>Pseudomonadati</taxon>
        <taxon>Myxococcota</taxon>
        <taxon>Myxococcia</taxon>
        <taxon>Myxococcales</taxon>
        <taxon>Cystobacterineae</taxon>
        <taxon>Anaeromyxobacteraceae</taxon>
        <taxon>Anaeromyxobacter</taxon>
    </lineage>
</organism>
<protein>
    <submittedName>
        <fullName evidence="3">ABC transporter substrate-binding protein</fullName>
    </submittedName>
</protein>
<dbReference type="InterPro" id="IPR050490">
    <property type="entry name" value="Bact_solute-bd_prot1"/>
</dbReference>
<evidence type="ECO:0000313" key="3">
    <source>
        <dbReference type="EMBL" id="GEJ55739.1"/>
    </source>
</evidence>
<evidence type="ECO:0000256" key="1">
    <source>
        <dbReference type="ARBA" id="ARBA00004418"/>
    </source>
</evidence>
<dbReference type="PANTHER" id="PTHR43649:SF12">
    <property type="entry name" value="DIACETYLCHITOBIOSE BINDING PROTEIN DASA"/>
    <property type="match status" value="1"/>
</dbReference>
<dbReference type="InterPro" id="IPR006059">
    <property type="entry name" value="SBP"/>
</dbReference>
<sequence length="399" mass="44729">MQWSHFVPGYDKWFDGVFCKQWGQKHGTQVIVDHISIGEINARAAAEVAAQKGHDLFMFLSPPAAYEKQVIDHAEIYQEVQKKHGKVIDLGHKSTFNPKTKKYFAFSDSYVPDPGNYRKDLWEQVGFPNGPSTWDDLRKGAKAIKDKLGNPCGLGLSQELDTNMAVRALLWSFGGAVQDAEGKVVINSPQTVEALKFMRALFKEAETPEVFTWDPSSNNRGILSGKLSFVQNAISVTRTAEKENPEMSQKIQLTPALQGPVRRIAAEHVMDCYVIWRFAENKEGAKQFLADYMDAFGEAFKASEFYNFPCFPQTVPDLAAQIANDPKAKPPDKYKVLGNVLDWATNVGYPGYATAAVDEVFNTFQLPTMFAKVARDELSPEDAARAAEREIKRIFQKWA</sequence>
<dbReference type="GO" id="GO:0042597">
    <property type="term" value="C:periplasmic space"/>
    <property type="evidence" value="ECO:0007669"/>
    <property type="project" value="UniProtKB-SubCell"/>
</dbReference>
<gene>
    <name evidence="3" type="ORF">AMYX_04800</name>
</gene>
<dbReference type="EMBL" id="BJTG01000001">
    <property type="protein sequence ID" value="GEJ55739.1"/>
    <property type="molecule type" value="Genomic_DNA"/>
</dbReference>
<comment type="caution">
    <text evidence="3">The sequence shown here is derived from an EMBL/GenBank/DDBJ whole genome shotgun (WGS) entry which is preliminary data.</text>
</comment>
<dbReference type="Proteomes" id="UP000503640">
    <property type="component" value="Unassembled WGS sequence"/>
</dbReference>